<evidence type="ECO:0000313" key="6">
    <source>
        <dbReference type="Proteomes" id="UP000654075"/>
    </source>
</evidence>
<keyword evidence="6" id="KW-1185">Reference proteome</keyword>
<comment type="caution">
    <text evidence="5">The sequence shown here is derived from an EMBL/GenBank/DDBJ whole genome shotgun (WGS) entry which is preliminary data.</text>
</comment>
<name>A0A813HAC0_POLGL</name>
<accession>A0A813HAC0</accession>
<proteinExistence type="predicted"/>
<gene>
    <name evidence="5" type="ORF">PGLA1383_LOCUS50404</name>
</gene>
<dbReference type="Pfam" id="PF00588">
    <property type="entry name" value="SpoU_methylase"/>
    <property type="match status" value="1"/>
</dbReference>
<dbReference type="GO" id="GO:0008173">
    <property type="term" value="F:RNA methyltransferase activity"/>
    <property type="evidence" value="ECO:0007669"/>
    <property type="project" value="InterPro"/>
</dbReference>
<evidence type="ECO:0000256" key="2">
    <source>
        <dbReference type="ARBA" id="ARBA00022679"/>
    </source>
</evidence>
<reference evidence="5" key="1">
    <citation type="submission" date="2021-02" db="EMBL/GenBank/DDBJ databases">
        <authorList>
            <person name="Dougan E. K."/>
            <person name="Rhodes N."/>
            <person name="Thang M."/>
            <person name="Chan C."/>
        </authorList>
    </citation>
    <scope>NUCLEOTIDE SEQUENCE</scope>
</reference>
<dbReference type="InterPro" id="IPR029026">
    <property type="entry name" value="tRNA_m1G_MTases_N"/>
</dbReference>
<dbReference type="InterPro" id="IPR029028">
    <property type="entry name" value="Alpha/beta_knot_MTases"/>
</dbReference>
<dbReference type="PANTHER" id="PTHR43191">
    <property type="entry name" value="RRNA METHYLTRANSFERASE 3"/>
    <property type="match status" value="1"/>
</dbReference>
<feature type="region of interest" description="Disordered" evidence="3">
    <location>
        <begin position="98"/>
        <end position="126"/>
    </location>
</feature>
<evidence type="ECO:0000256" key="3">
    <source>
        <dbReference type="SAM" id="MobiDB-lite"/>
    </source>
</evidence>
<dbReference type="InterPro" id="IPR001537">
    <property type="entry name" value="SpoU_MeTrfase"/>
</dbReference>
<organism evidence="5 6">
    <name type="scientific">Polarella glacialis</name>
    <name type="common">Dinoflagellate</name>
    <dbReference type="NCBI Taxonomy" id="89957"/>
    <lineage>
        <taxon>Eukaryota</taxon>
        <taxon>Sar</taxon>
        <taxon>Alveolata</taxon>
        <taxon>Dinophyceae</taxon>
        <taxon>Suessiales</taxon>
        <taxon>Suessiaceae</taxon>
        <taxon>Polarella</taxon>
    </lineage>
</organism>
<evidence type="ECO:0000256" key="1">
    <source>
        <dbReference type="ARBA" id="ARBA00022603"/>
    </source>
</evidence>
<dbReference type="InterPro" id="IPR051259">
    <property type="entry name" value="rRNA_Methyltransferase"/>
</dbReference>
<dbReference type="SUPFAM" id="SSF75217">
    <property type="entry name" value="alpha/beta knot"/>
    <property type="match status" value="1"/>
</dbReference>
<feature type="compositionally biased region" description="Polar residues" evidence="3">
    <location>
        <begin position="107"/>
        <end position="120"/>
    </location>
</feature>
<protein>
    <recommendedName>
        <fullName evidence="4">tRNA/rRNA methyltransferase SpoU type domain-containing protein</fullName>
    </recommendedName>
</protein>
<dbReference type="GO" id="GO:0032259">
    <property type="term" value="P:methylation"/>
    <property type="evidence" value="ECO:0007669"/>
    <property type="project" value="UniProtKB-KW"/>
</dbReference>
<dbReference type="GO" id="GO:0003723">
    <property type="term" value="F:RNA binding"/>
    <property type="evidence" value="ECO:0007669"/>
    <property type="project" value="InterPro"/>
</dbReference>
<sequence>MDDALSDPSGIGWRYRHGRPRSRNWATLAMFATVYMLALATRAQLRPLVLPELCGAFPVQVIRDASDARLALYRWKTRRSPEEYTRQVQGLADRALQKAGLRPGPSDPTSTSAAPRSTEVSSGRLRPRMLRRRSGSACFETELGCAVGIHHGWECLRQARAAVAAGGSSPPVLDSVLLPQSAPKEFQELAAASVPPGRAFSVGGKLMREFFYNSAGLLEVNSAESEAGSEDDEVPCRFAVAYPVPRPLAALRPPVVVLDGLGSAMNFGQLIHSARRLGVTSFVASKAAWSALNGRAAVVSHGWLYHAEFHLAESVPVALEQLRDMGVRLYAAEEFFPVPVSPHRPGHGDSRNWALVLGAEDRGVSSEALALCDEGISVPQKRGASLNVATAATLCLHELSRHMQQETDGTLSQATFIETNSFTQPRVLSIL</sequence>
<dbReference type="PANTHER" id="PTHR43191:SF2">
    <property type="entry name" value="RRNA METHYLTRANSFERASE 3, MITOCHONDRIAL"/>
    <property type="match status" value="1"/>
</dbReference>
<dbReference type="Gene3D" id="3.40.1280.10">
    <property type="match status" value="1"/>
</dbReference>
<dbReference type="Proteomes" id="UP000654075">
    <property type="component" value="Unassembled WGS sequence"/>
</dbReference>
<dbReference type="AlphaFoldDB" id="A0A813HAC0"/>
<evidence type="ECO:0000313" key="5">
    <source>
        <dbReference type="EMBL" id="CAE8634787.1"/>
    </source>
</evidence>
<keyword evidence="1" id="KW-0489">Methyltransferase</keyword>
<feature type="domain" description="tRNA/rRNA methyltransferase SpoU type" evidence="4">
    <location>
        <begin position="255"/>
        <end position="397"/>
    </location>
</feature>
<evidence type="ECO:0000259" key="4">
    <source>
        <dbReference type="Pfam" id="PF00588"/>
    </source>
</evidence>
<keyword evidence="2" id="KW-0808">Transferase</keyword>
<dbReference type="OrthoDB" id="420829at2759"/>
<dbReference type="EMBL" id="CAJNNV010031132">
    <property type="protein sequence ID" value="CAE8634787.1"/>
    <property type="molecule type" value="Genomic_DNA"/>
</dbReference>
<dbReference type="GO" id="GO:0006396">
    <property type="term" value="P:RNA processing"/>
    <property type="evidence" value="ECO:0007669"/>
    <property type="project" value="InterPro"/>
</dbReference>